<dbReference type="Proteomes" id="UP001314263">
    <property type="component" value="Unassembled WGS sequence"/>
</dbReference>
<evidence type="ECO:0000256" key="2">
    <source>
        <dbReference type="ARBA" id="ARBA00007513"/>
    </source>
</evidence>
<dbReference type="InterPro" id="IPR012347">
    <property type="entry name" value="Ferritin-like"/>
</dbReference>
<dbReference type="GO" id="GO:0006879">
    <property type="term" value="P:intracellular iron ion homeostasis"/>
    <property type="evidence" value="ECO:0007669"/>
    <property type="project" value="UniProtKB-KW"/>
</dbReference>
<protein>
    <recommendedName>
        <fullName evidence="13">Ferritin</fullName>
        <ecNumber evidence="13">1.16.3.1</ecNumber>
    </recommendedName>
</protein>
<dbReference type="InterPro" id="IPR009078">
    <property type="entry name" value="Ferritin-like_SF"/>
</dbReference>
<dbReference type="Gene3D" id="1.20.1260.10">
    <property type="match status" value="1"/>
</dbReference>
<keyword evidence="5" id="KW-0934">Plastid</keyword>
<dbReference type="AlphaFoldDB" id="A0AAV1IIW0"/>
<feature type="binding site" evidence="12">
    <location>
        <position position="186"/>
    </location>
    <ligand>
        <name>Fe cation</name>
        <dbReference type="ChEBI" id="CHEBI:24875"/>
        <label>1</label>
    </ligand>
</feature>
<dbReference type="SUPFAM" id="SSF47240">
    <property type="entry name" value="Ferritin-like"/>
    <property type="match status" value="1"/>
</dbReference>
<gene>
    <name evidence="15" type="ORF">CVIRNUC_010477</name>
</gene>
<proteinExistence type="inferred from homology"/>
<evidence type="ECO:0000256" key="8">
    <source>
        <dbReference type="ARBA" id="ARBA00023004"/>
    </source>
</evidence>
<dbReference type="GO" id="GO:0006826">
    <property type="term" value="P:iron ion transport"/>
    <property type="evidence" value="ECO:0007669"/>
    <property type="project" value="InterPro"/>
</dbReference>
<evidence type="ECO:0000313" key="15">
    <source>
        <dbReference type="EMBL" id="CAK0787259.1"/>
    </source>
</evidence>
<dbReference type="GO" id="GO:0009507">
    <property type="term" value="C:chloroplast"/>
    <property type="evidence" value="ECO:0007669"/>
    <property type="project" value="UniProtKB-SubCell"/>
</dbReference>
<dbReference type="PROSITE" id="PS50905">
    <property type="entry name" value="FERRITIN_LIKE"/>
    <property type="match status" value="1"/>
</dbReference>
<dbReference type="GO" id="GO:0008199">
    <property type="term" value="F:ferric iron binding"/>
    <property type="evidence" value="ECO:0007669"/>
    <property type="project" value="InterPro"/>
</dbReference>
<keyword evidence="4" id="KW-0150">Chloroplast</keyword>
<dbReference type="GO" id="GO:0006950">
    <property type="term" value="P:response to stress"/>
    <property type="evidence" value="ECO:0007669"/>
    <property type="project" value="UniProtKB-ARBA"/>
</dbReference>
<evidence type="ECO:0000256" key="10">
    <source>
        <dbReference type="ARBA" id="ARBA00026060"/>
    </source>
</evidence>
<evidence type="ECO:0000256" key="7">
    <source>
        <dbReference type="ARBA" id="ARBA00023002"/>
    </source>
</evidence>
<keyword evidence="3 13" id="KW-0409">Iron storage</keyword>
<comment type="subunit">
    <text evidence="10">Oligomer of 24 subunits. There are two types of subunits: L (light) chain and H (heavy) chain. The major chain can be light or heavy, depending on the species and tissue type. The functional molecule forms a roughly spherical shell with a diameter of 12 nm and contains a central cavity into which the insoluble mineral iron core is deposited.</text>
</comment>
<keyword evidence="8 12" id="KW-0408">Iron</keyword>
<comment type="similarity">
    <text evidence="2 13">Belongs to the ferritin family.</text>
</comment>
<evidence type="ECO:0000256" key="12">
    <source>
        <dbReference type="PIRSR" id="PIRSR601519-1"/>
    </source>
</evidence>
<organism evidence="15 16">
    <name type="scientific">Coccomyxa viridis</name>
    <dbReference type="NCBI Taxonomy" id="1274662"/>
    <lineage>
        <taxon>Eukaryota</taxon>
        <taxon>Viridiplantae</taxon>
        <taxon>Chlorophyta</taxon>
        <taxon>core chlorophytes</taxon>
        <taxon>Trebouxiophyceae</taxon>
        <taxon>Trebouxiophyceae incertae sedis</taxon>
        <taxon>Coccomyxaceae</taxon>
        <taxon>Coccomyxa</taxon>
    </lineage>
</organism>
<sequence length="271" mass="30517">MAIAAGAPGLLVGQSAAYRRGCRHLSQKGQKCLLRKIICEASAGKGKLTTDIFFNPLKEVQPQLELLSKDGDSIDQVPSHSLARVDFANAAEGAVNEQINVEYNISYIYHSMFAFFDRDNVGLPGFARYFKEASDDERVHAEKLMREQTLRGGRVKLQTIMMPETEYQHTEKGEALYAMELALSLEKLNFTKLRELWKTANEMEDGQLTDFIEGQLLHQQAIDIKQAAIYVSQLRRVGRGLGVFEVDRYLQEDLIERGNGLRSFISPLKGD</sequence>
<comment type="catalytic activity">
    <reaction evidence="11 13">
        <text>4 Fe(2+) + O2 + 4 H(+) = 4 Fe(3+) + 2 H2O</text>
        <dbReference type="Rhea" id="RHEA:11148"/>
        <dbReference type="ChEBI" id="CHEBI:15377"/>
        <dbReference type="ChEBI" id="CHEBI:15378"/>
        <dbReference type="ChEBI" id="CHEBI:15379"/>
        <dbReference type="ChEBI" id="CHEBI:29033"/>
        <dbReference type="ChEBI" id="CHEBI:29034"/>
        <dbReference type="EC" id="1.16.3.1"/>
    </reaction>
</comment>
<feature type="binding site" evidence="12">
    <location>
        <position position="140"/>
    </location>
    <ligand>
        <name>Fe cation</name>
        <dbReference type="ChEBI" id="CHEBI:24875"/>
        <label>1</label>
    </ligand>
</feature>
<comment type="caution">
    <text evidence="15">The sequence shown here is derived from an EMBL/GenBank/DDBJ whole genome shotgun (WGS) entry which is preliminary data.</text>
</comment>
<comment type="function">
    <text evidence="13">Stores iron in a soluble, non-toxic, readily available form. Important for iron homeostasis. Iron is taken up in the ferrous form and deposited as ferric hydroxides after oxidation.</text>
</comment>
<feature type="binding site" evidence="12">
    <location>
        <position position="137"/>
    </location>
    <ligand>
        <name>Fe cation</name>
        <dbReference type="ChEBI" id="CHEBI:24875"/>
        <label>1</label>
    </ligand>
</feature>
<dbReference type="GO" id="GO:0004322">
    <property type="term" value="F:ferroxidase activity"/>
    <property type="evidence" value="ECO:0007669"/>
    <property type="project" value="UniProtKB-EC"/>
</dbReference>
<feature type="binding site" evidence="12">
    <location>
        <position position="220"/>
    </location>
    <ligand>
        <name>Fe cation</name>
        <dbReference type="ChEBI" id="CHEBI:24875"/>
        <label>1</label>
    </ligand>
</feature>
<comment type="subcellular location">
    <subcellularLocation>
        <location evidence="1">Plastid</location>
        <location evidence="1">Chloroplast</location>
    </subcellularLocation>
</comment>
<feature type="domain" description="Ferritin-like diiron" evidence="14">
    <location>
        <begin position="85"/>
        <end position="238"/>
    </location>
</feature>
<dbReference type="PANTHER" id="PTHR11431">
    <property type="entry name" value="FERRITIN"/>
    <property type="match status" value="1"/>
</dbReference>
<evidence type="ECO:0000256" key="3">
    <source>
        <dbReference type="ARBA" id="ARBA00022434"/>
    </source>
</evidence>
<keyword evidence="6 12" id="KW-0479">Metal-binding</keyword>
<evidence type="ECO:0000256" key="1">
    <source>
        <dbReference type="ARBA" id="ARBA00004229"/>
    </source>
</evidence>
<keyword evidence="16" id="KW-1185">Reference proteome</keyword>
<dbReference type="InterPro" id="IPR009040">
    <property type="entry name" value="Ferritin-like_diiron"/>
</dbReference>
<evidence type="ECO:0000259" key="14">
    <source>
        <dbReference type="PROSITE" id="PS50905"/>
    </source>
</evidence>
<dbReference type="Pfam" id="PF00210">
    <property type="entry name" value="Ferritin"/>
    <property type="match status" value="1"/>
</dbReference>
<feature type="binding site" evidence="12">
    <location>
        <position position="102"/>
    </location>
    <ligand>
        <name>Fe cation</name>
        <dbReference type="ChEBI" id="CHEBI:24875"/>
        <label>1</label>
    </ligand>
</feature>
<dbReference type="InterPro" id="IPR008331">
    <property type="entry name" value="Ferritin_DPS_dom"/>
</dbReference>
<reference evidence="15 16" key="1">
    <citation type="submission" date="2023-10" db="EMBL/GenBank/DDBJ databases">
        <authorList>
            <person name="Maclean D."/>
            <person name="Macfadyen A."/>
        </authorList>
    </citation>
    <scope>NUCLEOTIDE SEQUENCE [LARGE SCALE GENOMIC DNA]</scope>
</reference>
<dbReference type="CDD" id="cd01056">
    <property type="entry name" value="Euk_Ferritin"/>
    <property type="match status" value="1"/>
</dbReference>
<evidence type="ECO:0000256" key="5">
    <source>
        <dbReference type="ARBA" id="ARBA00022640"/>
    </source>
</evidence>
<evidence type="ECO:0000256" key="11">
    <source>
        <dbReference type="ARBA" id="ARBA00047990"/>
    </source>
</evidence>
<evidence type="ECO:0000256" key="4">
    <source>
        <dbReference type="ARBA" id="ARBA00022528"/>
    </source>
</evidence>
<evidence type="ECO:0000256" key="6">
    <source>
        <dbReference type="ARBA" id="ARBA00022723"/>
    </source>
</evidence>
<dbReference type="GO" id="GO:0008198">
    <property type="term" value="F:ferrous iron binding"/>
    <property type="evidence" value="ECO:0007669"/>
    <property type="project" value="TreeGrafter"/>
</dbReference>
<dbReference type="EMBL" id="CAUYUE010000016">
    <property type="protein sequence ID" value="CAK0787259.1"/>
    <property type="molecule type" value="Genomic_DNA"/>
</dbReference>
<evidence type="ECO:0000313" key="16">
    <source>
        <dbReference type="Proteomes" id="UP001314263"/>
    </source>
</evidence>
<comment type="function">
    <text evidence="9">Stores iron in a soluble, non-toxic, readily available form. Important for iron homeostasis. Has ferroxidase activity. Iron is taken up in the ferrous form and deposited as ferric hydroxides after oxidation.</text>
</comment>
<dbReference type="FunFam" id="1.20.1260.10:FF:000006">
    <property type="entry name" value="Ferritin"/>
    <property type="match status" value="1"/>
</dbReference>
<evidence type="ECO:0000256" key="13">
    <source>
        <dbReference type="RuleBase" id="RU361145"/>
    </source>
</evidence>
<dbReference type="EC" id="1.16.3.1" evidence="13"/>
<keyword evidence="7 13" id="KW-0560">Oxidoreductase</keyword>
<evidence type="ECO:0000256" key="9">
    <source>
        <dbReference type="ARBA" id="ARBA00025111"/>
    </source>
</evidence>
<dbReference type="PANTHER" id="PTHR11431:SF75">
    <property type="entry name" value="FERRITIN"/>
    <property type="match status" value="1"/>
</dbReference>
<name>A0AAV1IIW0_9CHLO</name>
<dbReference type="InterPro" id="IPR001519">
    <property type="entry name" value="Ferritin"/>
</dbReference>
<accession>A0AAV1IIW0</accession>